<dbReference type="Proteomes" id="UP000180254">
    <property type="component" value="Unassembled WGS sequence"/>
</dbReference>
<name>A0A1S1V9W4_9FIRM</name>
<dbReference type="PANTHER" id="PTHR42983:SF1">
    <property type="entry name" value="IRON-MOLYBDENUM PROTEIN"/>
    <property type="match status" value="1"/>
</dbReference>
<feature type="domain" description="Dinitrogenase iron-molybdenum cofactor biosynthesis" evidence="1">
    <location>
        <begin position="8"/>
        <end position="96"/>
    </location>
</feature>
<proteinExistence type="predicted"/>
<dbReference type="InterPro" id="IPR033913">
    <property type="entry name" value="MTH1175_dom"/>
</dbReference>
<gene>
    <name evidence="2" type="ORF">EUAN_02750</name>
</gene>
<comment type="caution">
    <text evidence="2">The sequence shown here is derived from an EMBL/GenBank/DDBJ whole genome shotgun (WGS) entry which is preliminary data.</text>
</comment>
<accession>A0A1S1V9W4</accession>
<dbReference type="EMBL" id="MKIE01000001">
    <property type="protein sequence ID" value="OHW63411.1"/>
    <property type="molecule type" value="Genomic_DNA"/>
</dbReference>
<dbReference type="InterPro" id="IPR036105">
    <property type="entry name" value="DiNase_FeMo-co_biosyn_sf"/>
</dbReference>
<organism evidence="2 3">
    <name type="scientific">Andreesenia angusta</name>
    <dbReference type="NCBI Taxonomy" id="39480"/>
    <lineage>
        <taxon>Bacteria</taxon>
        <taxon>Bacillati</taxon>
        <taxon>Bacillota</taxon>
        <taxon>Tissierellia</taxon>
        <taxon>Tissierellales</taxon>
        <taxon>Gottschalkiaceae</taxon>
        <taxon>Andreesenia</taxon>
    </lineage>
</organism>
<keyword evidence="3" id="KW-1185">Reference proteome</keyword>
<dbReference type="AlphaFoldDB" id="A0A1S1V9W4"/>
<protein>
    <submittedName>
        <fullName evidence="2">Dinitrogenase iron-molybdenum cofactor</fullName>
    </submittedName>
</protein>
<reference evidence="2 3" key="1">
    <citation type="submission" date="2016-09" db="EMBL/GenBank/DDBJ databases">
        <title>Genome sequence of Eubacterium angustum.</title>
        <authorList>
            <person name="Poehlein A."/>
            <person name="Daniel R."/>
        </authorList>
    </citation>
    <scope>NUCLEOTIDE SEQUENCE [LARGE SCALE GENOMIC DNA]</scope>
    <source>
        <strain evidence="2 3">DSM 1989</strain>
    </source>
</reference>
<evidence type="ECO:0000313" key="3">
    <source>
        <dbReference type="Proteomes" id="UP000180254"/>
    </source>
</evidence>
<dbReference type="CDD" id="cd00851">
    <property type="entry name" value="MTH1175"/>
    <property type="match status" value="1"/>
</dbReference>
<dbReference type="OrthoDB" id="280278at2"/>
<dbReference type="Gene3D" id="3.30.420.130">
    <property type="entry name" value="Dinitrogenase iron-molybdenum cofactor biosynthesis domain"/>
    <property type="match status" value="1"/>
</dbReference>
<dbReference type="STRING" id="39480.EUAN_02750"/>
<dbReference type="InterPro" id="IPR003731">
    <property type="entry name" value="Di-Nase_FeMo-co_biosynth"/>
</dbReference>
<evidence type="ECO:0000259" key="1">
    <source>
        <dbReference type="Pfam" id="PF02579"/>
    </source>
</evidence>
<dbReference type="Pfam" id="PF02579">
    <property type="entry name" value="Nitro_FeMo-Co"/>
    <property type="match status" value="1"/>
</dbReference>
<dbReference type="RefSeq" id="WP_071060871.1">
    <property type="nucleotide sequence ID" value="NZ_MKIE01000001.1"/>
</dbReference>
<dbReference type="SUPFAM" id="SSF53146">
    <property type="entry name" value="Nitrogenase accessory factor-like"/>
    <property type="match status" value="1"/>
</dbReference>
<dbReference type="PANTHER" id="PTHR42983">
    <property type="entry name" value="DINITROGENASE IRON-MOLYBDENUM COFACTOR PROTEIN-RELATED"/>
    <property type="match status" value="1"/>
</dbReference>
<sequence>MKIAIACDGNNVSGHFGHCEGFTVYDIFDGKVKEASFLENPGHKPGFLPVFLGEKGINAIIAGGMGEMAQTLFGQNNIEVVVGASGDIDDVIASYLSGSLVSAGGVCEGHEHAGSCGGH</sequence>
<evidence type="ECO:0000313" key="2">
    <source>
        <dbReference type="EMBL" id="OHW63411.1"/>
    </source>
</evidence>